<accession>A0A7J6I902</accession>
<dbReference type="EMBL" id="JAATIQ010000002">
    <property type="protein sequence ID" value="KAF4404082.1"/>
    <property type="molecule type" value="Genomic_DNA"/>
</dbReference>
<feature type="compositionally biased region" description="Basic and acidic residues" evidence="1">
    <location>
        <begin position="165"/>
        <end position="175"/>
    </location>
</feature>
<dbReference type="InterPro" id="IPR008581">
    <property type="entry name" value="DUF863_pln"/>
</dbReference>
<reference evidence="2 3" key="1">
    <citation type="journal article" date="2020" name="bioRxiv">
        <title>Sequence and annotation of 42 cannabis genomes reveals extensive copy number variation in cannabinoid synthesis and pathogen resistance genes.</title>
        <authorList>
            <person name="Mckernan K.J."/>
            <person name="Helbert Y."/>
            <person name="Kane L.T."/>
            <person name="Ebling H."/>
            <person name="Zhang L."/>
            <person name="Liu B."/>
            <person name="Eaton Z."/>
            <person name="Mclaughlin S."/>
            <person name="Kingan S."/>
            <person name="Baybayan P."/>
            <person name="Concepcion G."/>
            <person name="Jordan M."/>
            <person name="Riva A."/>
            <person name="Barbazuk W."/>
            <person name="Harkins T."/>
        </authorList>
    </citation>
    <scope>NUCLEOTIDE SEQUENCE [LARGE SCALE GENOMIC DNA]</scope>
    <source>
        <strain evidence="3">cv. Jamaican Lion 4</strain>
        <tissue evidence="2">Leaf</tissue>
    </source>
</reference>
<dbReference type="PANTHER" id="PTHR33167">
    <property type="entry name" value="TRANSCRIPTION FACTOR, PUTATIVE (DUF863)-RELATED"/>
    <property type="match status" value="1"/>
</dbReference>
<comment type="caution">
    <text evidence="2">The sequence shown here is derived from an EMBL/GenBank/DDBJ whole genome shotgun (WGS) entry which is preliminary data.</text>
</comment>
<feature type="region of interest" description="Disordered" evidence="1">
    <location>
        <begin position="396"/>
        <end position="416"/>
    </location>
</feature>
<gene>
    <name evidence="2" type="ORF">G4B88_014538</name>
</gene>
<organism evidence="2 3">
    <name type="scientific">Cannabis sativa</name>
    <name type="common">Hemp</name>
    <name type="synonym">Marijuana</name>
    <dbReference type="NCBI Taxonomy" id="3483"/>
    <lineage>
        <taxon>Eukaryota</taxon>
        <taxon>Viridiplantae</taxon>
        <taxon>Streptophyta</taxon>
        <taxon>Embryophyta</taxon>
        <taxon>Tracheophyta</taxon>
        <taxon>Spermatophyta</taxon>
        <taxon>Magnoliopsida</taxon>
        <taxon>eudicotyledons</taxon>
        <taxon>Gunneridae</taxon>
        <taxon>Pentapetalae</taxon>
        <taxon>rosids</taxon>
        <taxon>fabids</taxon>
        <taxon>Rosales</taxon>
        <taxon>Cannabaceae</taxon>
        <taxon>Cannabis</taxon>
    </lineage>
</organism>
<dbReference type="AlphaFoldDB" id="A0A7J6I902"/>
<dbReference type="PANTHER" id="PTHR33167:SF29">
    <property type="entry name" value="T28K15.14 PROTEIN"/>
    <property type="match status" value="1"/>
</dbReference>
<sequence length="583" mass="65354">MLFPRDFDLNSVDMCTDSPRVYTDSLVEVFRETMLKQEIVFRNQVHELHRIYGMQKTLMQPLGDHGLLQSKQYISTVGSEDLKLSLRVEEDIRRHKSGKNTWFDVNVHPYSENFIDLEESSATTSNEDSGNVLPNGVTMTDLIITSSLKKDQSNETVENSTFLDDPERSCFDQDLNRKPSTKMEQISTYGKWEVDLNKICCDDDDSCNSSNDPMLTANPSTASSSLTLVVAVEEGNSSSKACPKECNNCSDETSGITHPDDSGNFALVDLNSSSERTEMCAKHTKFHELSGSEVIRGPCEELELDCNKNDSHDVNINDMLENSKSQTHTCIATLAVNHEKGKSESDLFTYSDHSKDVIRDAHGNTSSPPCIPCLFGDNESSNAETMQSEIEVLNPLPTDRLSGNKNPRPSDSSELTHECLLSKEESDEVDVSIQMAAESLIHFSLESSAVYQDCSVKDASSIDIEAAEREMPQYSCDSFELFTLNLKECSNDDFCVSSKSSNVNATETKDYGFKIRRGRRLKDFQRDILPGMASLSRHEICEDINILEGVLRSREYRKNQAKMGDGHGWCTPARSRRSRRRLS</sequence>
<dbReference type="Pfam" id="PF05904">
    <property type="entry name" value="DUF863"/>
    <property type="match status" value="1"/>
</dbReference>
<name>A0A7J6I902_CANSA</name>
<feature type="region of interest" description="Disordered" evidence="1">
    <location>
        <begin position="154"/>
        <end position="175"/>
    </location>
</feature>
<proteinExistence type="predicted"/>
<feature type="compositionally biased region" description="Polar residues" evidence="1">
    <location>
        <begin position="401"/>
        <end position="413"/>
    </location>
</feature>
<protein>
    <submittedName>
        <fullName evidence="2">Uncharacterized protein</fullName>
    </submittedName>
</protein>
<evidence type="ECO:0000256" key="1">
    <source>
        <dbReference type="SAM" id="MobiDB-lite"/>
    </source>
</evidence>
<keyword evidence="3" id="KW-1185">Reference proteome</keyword>
<dbReference type="Proteomes" id="UP000583929">
    <property type="component" value="Unassembled WGS sequence"/>
</dbReference>
<evidence type="ECO:0000313" key="2">
    <source>
        <dbReference type="EMBL" id="KAF4404082.1"/>
    </source>
</evidence>
<evidence type="ECO:0000313" key="3">
    <source>
        <dbReference type="Proteomes" id="UP000583929"/>
    </source>
</evidence>